<keyword evidence="2" id="KW-1185">Reference proteome</keyword>
<comment type="caution">
    <text evidence="1">The sequence shown here is derived from an EMBL/GenBank/DDBJ whole genome shotgun (WGS) entry which is preliminary data.</text>
</comment>
<organism evidence="1 2">
    <name type="scientific">Dermacentor silvarum</name>
    <name type="common">Tick</name>
    <dbReference type="NCBI Taxonomy" id="543639"/>
    <lineage>
        <taxon>Eukaryota</taxon>
        <taxon>Metazoa</taxon>
        <taxon>Ecdysozoa</taxon>
        <taxon>Arthropoda</taxon>
        <taxon>Chelicerata</taxon>
        <taxon>Arachnida</taxon>
        <taxon>Acari</taxon>
        <taxon>Parasitiformes</taxon>
        <taxon>Ixodida</taxon>
        <taxon>Ixodoidea</taxon>
        <taxon>Ixodidae</taxon>
        <taxon>Rhipicephalinae</taxon>
        <taxon>Dermacentor</taxon>
    </lineage>
</organism>
<dbReference type="Proteomes" id="UP000821865">
    <property type="component" value="Chromosome 5"/>
</dbReference>
<accession>A0ACB8CT15</accession>
<proteinExistence type="predicted"/>
<name>A0ACB8CT15_DERSI</name>
<gene>
    <name evidence="1" type="ORF">HPB49_021817</name>
</gene>
<sequence>MPCINECGESCRLLEHRSQLNEVLLGACLELREDSRGKSRGDVLIAVVQSSTCGCVLYGSEEDSRKAKALNLVERLLGQHHCITAIEFNRNLTLRRSLLRSVKRHRSLKSVTVWGKFFEPEDAASMFETIKSLSQLKNLAFKVYDFEKAYGVDTDMFGSSLDLSMYHLTTLDVADIKMPGVQAGRLVQALIENTSITELTVGYLSKEDSTLQKLTLKSVNILDSRLLLRELIDAFGKMIKLEELNADIVLTRRIFVGTVALFAELVNQCATLHTLKLPSTSCGCQAPFWDTSAQRPDPKAAQCMDPWITALRKPNSALKQLCIDLRAFGEPECHAFFDAVADNNALRSVVVNSLPCIDRLDRVSTKIREQRLKDKVIIKGHYMDNSTKQLQKCPQISSTSIGASITLMPNIRGALRTVISALKFVGDHAHITTLWVNCDLFDRKAYSALTACLRGPSALTDVYLTQNHVWAFRTKQERRDVHAELVSALASNLKLVRVSVKGVLLSDDDLNVLADGATRSRRLIEFTTTPGCVSSAIHEAKSGEAGYCLIHNVEAFTGTSDFKNMALADIMESTRRNASAVSAAAQFVLGEQDGVEGARGIELMHDHPHLLEMVMEAADVTKAEATNMISCALRRVHRCSLEEFMRMAGVVKERVECIGHPGTRLADNNNDCWLHILSFLKIGDVLLN</sequence>
<dbReference type="EMBL" id="CM023474">
    <property type="protein sequence ID" value="KAH7950286.1"/>
    <property type="molecule type" value="Genomic_DNA"/>
</dbReference>
<evidence type="ECO:0000313" key="2">
    <source>
        <dbReference type="Proteomes" id="UP000821865"/>
    </source>
</evidence>
<reference evidence="1" key="1">
    <citation type="submission" date="2020-05" db="EMBL/GenBank/DDBJ databases">
        <title>Large-scale comparative analyses of tick genomes elucidate their genetic diversity and vector capacities.</title>
        <authorList>
            <person name="Jia N."/>
            <person name="Wang J."/>
            <person name="Shi W."/>
            <person name="Du L."/>
            <person name="Sun Y."/>
            <person name="Zhan W."/>
            <person name="Jiang J."/>
            <person name="Wang Q."/>
            <person name="Zhang B."/>
            <person name="Ji P."/>
            <person name="Sakyi L.B."/>
            <person name="Cui X."/>
            <person name="Yuan T."/>
            <person name="Jiang B."/>
            <person name="Yang W."/>
            <person name="Lam T.T.-Y."/>
            <person name="Chang Q."/>
            <person name="Ding S."/>
            <person name="Wang X."/>
            <person name="Zhu J."/>
            <person name="Ruan X."/>
            <person name="Zhao L."/>
            <person name="Wei J."/>
            <person name="Que T."/>
            <person name="Du C."/>
            <person name="Cheng J."/>
            <person name="Dai P."/>
            <person name="Han X."/>
            <person name="Huang E."/>
            <person name="Gao Y."/>
            <person name="Liu J."/>
            <person name="Shao H."/>
            <person name="Ye R."/>
            <person name="Li L."/>
            <person name="Wei W."/>
            <person name="Wang X."/>
            <person name="Wang C."/>
            <person name="Yang T."/>
            <person name="Huo Q."/>
            <person name="Li W."/>
            <person name="Guo W."/>
            <person name="Chen H."/>
            <person name="Zhou L."/>
            <person name="Ni X."/>
            <person name="Tian J."/>
            <person name="Zhou Y."/>
            <person name="Sheng Y."/>
            <person name="Liu T."/>
            <person name="Pan Y."/>
            <person name="Xia L."/>
            <person name="Li J."/>
            <person name="Zhao F."/>
            <person name="Cao W."/>
        </authorList>
    </citation>
    <scope>NUCLEOTIDE SEQUENCE</scope>
    <source>
        <strain evidence="1">Dsil-2018</strain>
    </source>
</reference>
<protein>
    <submittedName>
        <fullName evidence="1">Uncharacterized protein</fullName>
    </submittedName>
</protein>
<evidence type="ECO:0000313" key="1">
    <source>
        <dbReference type="EMBL" id="KAH7950286.1"/>
    </source>
</evidence>